<sequence length="322" mass="33943">LTTALLANIGSQIHAEGARLIGDNGEVLGVPGKTLSHAVVAGISAEIGRGNAKGAMAGALAAELAGIMMGDNLIKAEEWQRTSERQAQIARVFGGFAGAVFTGKADGAYSGASGAENTFRYNYLAHHQRELMEKELAAESNYLKKAQIFAKWGLISGSQDGHLAAGFVSGIPSELYDSVMAVVGAVSNPSEVIESLRTLLIQEDMPGFIWQATKEGYLKQLDVVKAEYEKAGPEGAYNAGLEIGKLVTGIASMAGGGFGAVKGSTSATAKLSKVISKDPHPTVDIRHVYRVEKDGSKTQMAWGEGNYKQGYPFEDFVATQMP</sequence>
<protein>
    <submittedName>
        <fullName evidence="2">Hemagglutinin</fullName>
    </submittedName>
</protein>
<evidence type="ECO:0000259" key="1">
    <source>
        <dbReference type="Pfam" id="PF04830"/>
    </source>
</evidence>
<evidence type="ECO:0000313" key="2">
    <source>
        <dbReference type="EMBL" id="NHB94829.1"/>
    </source>
</evidence>
<keyword evidence="3" id="KW-1185">Reference proteome</keyword>
<name>A0A7X5QI65_9GAMM</name>
<dbReference type="InterPro" id="IPR006915">
    <property type="entry name" value="DUF637_hemagglutn_put"/>
</dbReference>
<proteinExistence type="predicted"/>
<accession>A0A7X5QI65</accession>
<organism evidence="2 3">
    <name type="scientific">Photorhabdus cinerea</name>
    <dbReference type="NCBI Taxonomy" id="471575"/>
    <lineage>
        <taxon>Bacteria</taxon>
        <taxon>Pseudomonadati</taxon>
        <taxon>Pseudomonadota</taxon>
        <taxon>Gammaproteobacteria</taxon>
        <taxon>Enterobacterales</taxon>
        <taxon>Morganellaceae</taxon>
        <taxon>Photorhabdus</taxon>
    </lineage>
</organism>
<dbReference type="RefSeq" id="WP_242689579.1">
    <property type="nucleotide sequence ID" value="NZ_CAWPIB010000117.1"/>
</dbReference>
<reference evidence="2 3" key="1">
    <citation type="submission" date="2018-02" db="EMBL/GenBank/DDBJ databases">
        <authorList>
            <person name="Machado R.A."/>
        </authorList>
    </citation>
    <scope>NUCLEOTIDE SEQUENCE [LARGE SCALE GENOMIC DNA]</scope>
    <source>
        <strain evidence="2 3">DSM 19724</strain>
    </source>
</reference>
<dbReference type="EMBL" id="PUJW01000117">
    <property type="protein sequence ID" value="NHB94829.1"/>
    <property type="molecule type" value="Genomic_DNA"/>
</dbReference>
<evidence type="ECO:0000313" key="3">
    <source>
        <dbReference type="Proteomes" id="UP000591844"/>
    </source>
</evidence>
<dbReference type="AlphaFoldDB" id="A0A7X5QI65"/>
<feature type="non-terminal residue" evidence="2">
    <location>
        <position position="322"/>
    </location>
</feature>
<comment type="caution">
    <text evidence="2">The sequence shown here is derived from an EMBL/GenBank/DDBJ whole genome shotgun (WGS) entry which is preliminary data.</text>
</comment>
<gene>
    <name evidence="2" type="ORF">C5469_23025</name>
</gene>
<feature type="non-terminal residue" evidence="2">
    <location>
        <position position="1"/>
    </location>
</feature>
<dbReference type="Pfam" id="PF04830">
    <property type="entry name" value="DUF637"/>
    <property type="match status" value="1"/>
</dbReference>
<dbReference type="Proteomes" id="UP000591844">
    <property type="component" value="Unassembled WGS sequence"/>
</dbReference>
<feature type="domain" description="DUF637" evidence="1">
    <location>
        <begin position="1"/>
        <end position="59"/>
    </location>
</feature>